<protein>
    <submittedName>
        <fullName evidence="2">DUF523 and DUF1722 domain-containing protein</fullName>
    </submittedName>
</protein>
<name>A0A9X3B5H4_9PSED</name>
<dbReference type="PANTHER" id="PTHR30087:SF0">
    <property type="entry name" value="INNER MEMBRANE PROTEIN"/>
    <property type="match status" value="1"/>
</dbReference>
<proteinExistence type="predicted"/>
<comment type="caution">
    <text evidence="2">The sequence shown here is derived from an EMBL/GenBank/DDBJ whole genome shotgun (WGS) entry which is preliminary data.</text>
</comment>
<dbReference type="Pfam" id="PF08349">
    <property type="entry name" value="DUF1722"/>
    <property type="match status" value="1"/>
</dbReference>
<dbReference type="InterPro" id="IPR013560">
    <property type="entry name" value="DUF1722"/>
</dbReference>
<feature type="domain" description="DUF1722" evidence="1">
    <location>
        <begin position="194"/>
        <end position="310"/>
    </location>
</feature>
<evidence type="ECO:0000259" key="1">
    <source>
        <dbReference type="Pfam" id="PF08349"/>
    </source>
</evidence>
<keyword evidence="3" id="KW-1185">Reference proteome</keyword>
<sequence>MSDSSAFPPKIAISACLMGAEVRYNGGHKESRLCTRTLAEYFEFVAVCPEVAIGLGIPREPIRLVGHPDHPEAVGTVDSAVNVTRPLADYGQKMVGELDDICGYIFMQQSPSCGLERVKVYHSNGAPHGNGRGIYAQAFCAGHPDLPVEEAGRLNDPVLRENFISRVFAYSDWQRVLRQGLSRRALTEFHSRYKYLLMAHNPVQYKVLGNLLGSMGQDDPVELGPRYFSQLMQALSTCATRRTHTNVLQHISGYLKRAISAEDKQEMQHVIGQYRHGIVPLVVPLTLLKHHFRQHPDPYIAQQVYLQPHPENLSLRNAI</sequence>
<reference evidence="2" key="1">
    <citation type="submission" date="2022-09" db="EMBL/GenBank/DDBJ databases">
        <authorList>
            <person name="Cesa-Luna C."/>
            <person name="Girard L."/>
            <person name="Lood C."/>
            <person name="Hofte M."/>
            <person name="De Mot R."/>
        </authorList>
    </citation>
    <scope>NUCLEOTIDE SEQUENCE</scope>
    <source>
        <strain evidence="2">B1M3-32</strain>
    </source>
</reference>
<dbReference type="PIRSF" id="PIRSF037004">
    <property type="entry name" value="UCP037004"/>
    <property type="match status" value="1"/>
</dbReference>
<dbReference type="InterPro" id="IPR007553">
    <property type="entry name" value="2-thiour_desulf"/>
</dbReference>
<organism evidence="2 3">
    <name type="scientific">Pseudomonas koreensis</name>
    <dbReference type="NCBI Taxonomy" id="198620"/>
    <lineage>
        <taxon>Bacteria</taxon>
        <taxon>Pseudomonadati</taxon>
        <taxon>Pseudomonadota</taxon>
        <taxon>Gammaproteobacteria</taxon>
        <taxon>Pseudomonadales</taxon>
        <taxon>Pseudomonadaceae</taxon>
        <taxon>Pseudomonas</taxon>
    </lineage>
</organism>
<dbReference type="InterPro" id="IPR017087">
    <property type="entry name" value="UCP037004"/>
</dbReference>
<evidence type="ECO:0000313" key="3">
    <source>
        <dbReference type="Proteomes" id="UP001139955"/>
    </source>
</evidence>
<dbReference type="PANTHER" id="PTHR30087">
    <property type="entry name" value="INNER MEMBRANE PROTEIN"/>
    <property type="match status" value="1"/>
</dbReference>
<dbReference type="RefSeq" id="WP_217833845.1">
    <property type="nucleotide sequence ID" value="NZ_JAOSKY010000023.1"/>
</dbReference>
<accession>A0A9X3B5H4</accession>
<reference evidence="2" key="2">
    <citation type="journal article" date="2023" name="mSystems">
        <title>Charting the Lipopeptidome of Nonpathogenic Pseudomonas.</title>
        <authorList>
            <person name="Cesa-Luna C."/>
            <person name="Geudens N."/>
            <person name="Girard L."/>
            <person name="De Roo V."/>
            <person name="Maklad H.R."/>
            <person name="Martins J.C."/>
            <person name="Hofte M."/>
            <person name="De Mot R."/>
        </authorList>
    </citation>
    <scope>NUCLEOTIDE SEQUENCE</scope>
    <source>
        <strain evidence="2">B1M3-32</strain>
    </source>
</reference>
<evidence type="ECO:0000313" key="2">
    <source>
        <dbReference type="EMBL" id="MCU7251402.1"/>
    </source>
</evidence>
<dbReference type="Proteomes" id="UP001139955">
    <property type="component" value="Unassembled WGS sequence"/>
</dbReference>
<dbReference type="AlphaFoldDB" id="A0A9X3B5H4"/>
<dbReference type="EMBL" id="JAOSKY010000023">
    <property type="protein sequence ID" value="MCU7251402.1"/>
    <property type="molecule type" value="Genomic_DNA"/>
</dbReference>
<gene>
    <name evidence="2" type="ORF">OC940_26625</name>
</gene>
<dbReference type="Pfam" id="PF04463">
    <property type="entry name" value="2-thiour_desulf"/>
    <property type="match status" value="1"/>
</dbReference>